<protein>
    <submittedName>
        <fullName evidence="5">RINGv domain protein</fullName>
    </submittedName>
</protein>
<dbReference type="EMBL" id="WTPW01000620">
    <property type="protein sequence ID" value="KAF0493902.1"/>
    <property type="molecule type" value="Genomic_DNA"/>
</dbReference>
<keyword evidence="6" id="KW-1185">Reference proteome</keyword>
<sequence>MEDKMCRICFAGPEKEESLGRLIPPYLCKGTMRYVHVECLNYWRLRSQKKKFFFNVTNVNIKVSFNSQN</sequence>
<dbReference type="PANTHER" id="PTHR46347:SF1">
    <property type="entry name" value="RING_FYVE_PHD ZINC FINGER SUPERFAMILY PROTEIN"/>
    <property type="match status" value="1"/>
</dbReference>
<dbReference type="SMART" id="SM00744">
    <property type="entry name" value="RINGv"/>
    <property type="match status" value="1"/>
</dbReference>
<dbReference type="InterPro" id="IPR013083">
    <property type="entry name" value="Znf_RING/FYVE/PHD"/>
</dbReference>
<evidence type="ECO:0000256" key="2">
    <source>
        <dbReference type="ARBA" id="ARBA00022771"/>
    </source>
</evidence>
<dbReference type="InterPro" id="IPR011016">
    <property type="entry name" value="Znf_RING-CH"/>
</dbReference>
<proteinExistence type="predicted"/>
<dbReference type="Proteomes" id="UP000439903">
    <property type="component" value="Unassembled WGS sequence"/>
</dbReference>
<dbReference type="PROSITE" id="PS51292">
    <property type="entry name" value="ZF_RING_CH"/>
    <property type="match status" value="1"/>
</dbReference>
<keyword evidence="3" id="KW-0862">Zinc</keyword>
<reference evidence="5 6" key="1">
    <citation type="journal article" date="2019" name="Environ. Microbiol.">
        <title>At the nexus of three kingdoms: the genome of the mycorrhizal fungus Gigaspora margarita provides insights into plant, endobacterial and fungal interactions.</title>
        <authorList>
            <person name="Venice F."/>
            <person name="Ghignone S."/>
            <person name="Salvioli di Fossalunga A."/>
            <person name="Amselem J."/>
            <person name="Novero M."/>
            <person name="Xianan X."/>
            <person name="Sedzielewska Toro K."/>
            <person name="Morin E."/>
            <person name="Lipzen A."/>
            <person name="Grigoriev I.V."/>
            <person name="Henrissat B."/>
            <person name="Martin F.M."/>
            <person name="Bonfante P."/>
        </authorList>
    </citation>
    <scope>NUCLEOTIDE SEQUENCE [LARGE SCALE GENOMIC DNA]</scope>
    <source>
        <strain evidence="5 6">BEG34</strain>
    </source>
</reference>
<keyword evidence="2" id="KW-0863">Zinc-finger</keyword>
<evidence type="ECO:0000313" key="5">
    <source>
        <dbReference type="EMBL" id="KAF0493902.1"/>
    </source>
</evidence>
<dbReference type="Pfam" id="PF12906">
    <property type="entry name" value="RINGv"/>
    <property type="match status" value="1"/>
</dbReference>
<evidence type="ECO:0000313" key="6">
    <source>
        <dbReference type="Proteomes" id="UP000439903"/>
    </source>
</evidence>
<evidence type="ECO:0000256" key="1">
    <source>
        <dbReference type="ARBA" id="ARBA00022723"/>
    </source>
</evidence>
<feature type="domain" description="RING-CH-type" evidence="4">
    <location>
        <begin position="1"/>
        <end position="62"/>
    </location>
</feature>
<comment type="caution">
    <text evidence="5">The sequence shown here is derived from an EMBL/GenBank/DDBJ whole genome shotgun (WGS) entry which is preliminary data.</text>
</comment>
<evidence type="ECO:0000256" key="3">
    <source>
        <dbReference type="ARBA" id="ARBA00022833"/>
    </source>
</evidence>
<accession>A0A8H4EJ60</accession>
<keyword evidence="1" id="KW-0479">Metal-binding</keyword>
<gene>
    <name evidence="5" type="ORF">F8M41_021321</name>
</gene>
<dbReference type="PANTHER" id="PTHR46347">
    <property type="entry name" value="RING/FYVE/PHD ZINC FINGER SUPERFAMILY PROTEIN"/>
    <property type="match status" value="1"/>
</dbReference>
<dbReference type="OrthoDB" id="264354at2759"/>
<evidence type="ECO:0000259" key="4">
    <source>
        <dbReference type="PROSITE" id="PS51292"/>
    </source>
</evidence>
<organism evidence="5 6">
    <name type="scientific">Gigaspora margarita</name>
    <dbReference type="NCBI Taxonomy" id="4874"/>
    <lineage>
        <taxon>Eukaryota</taxon>
        <taxon>Fungi</taxon>
        <taxon>Fungi incertae sedis</taxon>
        <taxon>Mucoromycota</taxon>
        <taxon>Glomeromycotina</taxon>
        <taxon>Glomeromycetes</taxon>
        <taxon>Diversisporales</taxon>
        <taxon>Gigasporaceae</taxon>
        <taxon>Gigaspora</taxon>
    </lineage>
</organism>
<dbReference type="GO" id="GO:0008270">
    <property type="term" value="F:zinc ion binding"/>
    <property type="evidence" value="ECO:0007669"/>
    <property type="project" value="UniProtKB-KW"/>
</dbReference>
<dbReference type="Gene3D" id="3.30.40.10">
    <property type="entry name" value="Zinc/RING finger domain, C3HC4 (zinc finger)"/>
    <property type="match status" value="1"/>
</dbReference>
<dbReference type="AlphaFoldDB" id="A0A8H4EJ60"/>
<dbReference type="SUPFAM" id="SSF57850">
    <property type="entry name" value="RING/U-box"/>
    <property type="match status" value="1"/>
</dbReference>
<name>A0A8H4EJ60_GIGMA</name>